<keyword evidence="2" id="KW-0963">Cytoplasm</keyword>
<evidence type="ECO:0000313" key="12">
    <source>
        <dbReference type="EMBL" id="SDL71888.1"/>
    </source>
</evidence>
<gene>
    <name evidence="11" type="ORF">AML91_25930</name>
    <name evidence="12" type="ORF">SAMN05216191_10590</name>
</gene>
<evidence type="ECO:0000256" key="3">
    <source>
        <dbReference type="ARBA" id="ARBA00022553"/>
    </source>
</evidence>
<dbReference type="InterPro" id="IPR011006">
    <property type="entry name" value="CheY-like_superfamily"/>
</dbReference>
<organism evidence="12 14">
    <name type="scientific">Paenibacillus jilunlii</name>
    <dbReference type="NCBI Taxonomy" id="682956"/>
    <lineage>
        <taxon>Bacteria</taxon>
        <taxon>Bacillati</taxon>
        <taxon>Bacillota</taxon>
        <taxon>Bacilli</taxon>
        <taxon>Bacillales</taxon>
        <taxon>Paenibacillaceae</taxon>
        <taxon>Paenibacillus</taxon>
    </lineage>
</organism>
<dbReference type="InterPro" id="IPR001789">
    <property type="entry name" value="Sig_transdc_resp-reg_receiver"/>
</dbReference>
<dbReference type="GO" id="GO:0043565">
    <property type="term" value="F:sequence-specific DNA binding"/>
    <property type="evidence" value="ECO:0007669"/>
    <property type="project" value="InterPro"/>
</dbReference>
<dbReference type="SUPFAM" id="SSF46689">
    <property type="entry name" value="Homeodomain-like"/>
    <property type="match status" value="1"/>
</dbReference>
<dbReference type="EMBL" id="LIPY01000123">
    <property type="protein sequence ID" value="KWX70522.1"/>
    <property type="molecule type" value="Genomic_DNA"/>
</dbReference>
<evidence type="ECO:0000256" key="6">
    <source>
        <dbReference type="ARBA" id="ARBA00023125"/>
    </source>
</evidence>
<evidence type="ECO:0000313" key="11">
    <source>
        <dbReference type="EMBL" id="KWX70522.1"/>
    </source>
</evidence>
<dbReference type="Pfam" id="PF12833">
    <property type="entry name" value="HTH_18"/>
    <property type="match status" value="1"/>
</dbReference>
<dbReference type="Gene3D" id="1.10.10.60">
    <property type="entry name" value="Homeodomain-like"/>
    <property type="match status" value="2"/>
</dbReference>
<keyword evidence="5" id="KW-0805">Transcription regulation</keyword>
<sequence>MYKVVLADDETIALEGLRTLTDWEELGFEICGACENGEEALTAVAECSPDLVITDIRMPGIDGLELIRRVRQLEMEQPIFIVLSGYGEFEYARTALRYGVRHYLLKPVVEAEWEKALAAISNELDMRVKQKMQQNMLANRLLPVAIARMLEGQWVEPEEEIAEQMDRLDETVSGWTYIHVDGLKSNITEICRELAGPEGALFIDLPGDQAGLVVESSARAAELARRIYAGLSLSRNGVKGTVSIGPSVQSLRELPVSYMVAAGAAARHYFYSEAGGPIDTSTDARSELNYSLPSAELTEELMSAVERLQEQKASDKLSEMFRLFERNRTAPEVVQMTSIDIMLKSIELVQEFGGTAEQWSDSFEFFKTKPKSLAALEDTLEVLLYSCMEYIRQFKERGSEHPLIRVECFLKDNYFRPLTVKEIAEHFYLNPVYLGQAFIKKNGISILEYIHNLRIEHAKKRLLGTNETVRSIAESVGYVHYHHFLREFEKRTALKPVAYRNQAHSEE</sequence>
<dbReference type="PROSITE" id="PS01124">
    <property type="entry name" value="HTH_ARAC_FAMILY_2"/>
    <property type="match status" value="1"/>
</dbReference>
<dbReference type="InterPro" id="IPR051552">
    <property type="entry name" value="HptR"/>
</dbReference>
<dbReference type="InterPro" id="IPR018062">
    <property type="entry name" value="HTH_AraC-typ_CS"/>
</dbReference>
<evidence type="ECO:0000256" key="7">
    <source>
        <dbReference type="ARBA" id="ARBA00023163"/>
    </source>
</evidence>
<dbReference type="OrthoDB" id="342399at2"/>
<keyword evidence="6" id="KW-0238">DNA-binding</keyword>
<dbReference type="CDD" id="cd17536">
    <property type="entry name" value="REC_YesN-like"/>
    <property type="match status" value="1"/>
</dbReference>
<dbReference type="Gene3D" id="3.40.50.2300">
    <property type="match status" value="1"/>
</dbReference>
<feature type="modified residue" description="4-aspartylphosphate" evidence="8">
    <location>
        <position position="55"/>
    </location>
</feature>
<keyword evidence="13" id="KW-1185">Reference proteome</keyword>
<evidence type="ECO:0000256" key="2">
    <source>
        <dbReference type="ARBA" id="ARBA00022490"/>
    </source>
</evidence>
<dbReference type="GO" id="GO:0003700">
    <property type="term" value="F:DNA-binding transcription factor activity"/>
    <property type="evidence" value="ECO:0007669"/>
    <property type="project" value="InterPro"/>
</dbReference>
<dbReference type="PROSITE" id="PS50110">
    <property type="entry name" value="RESPONSE_REGULATORY"/>
    <property type="match status" value="1"/>
</dbReference>
<keyword evidence="3 8" id="KW-0597">Phosphoprotein</keyword>
<reference evidence="11 13" key="1">
    <citation type="submission" date="2015-08" db="EMBL/GenBank/DDBJ databases">
        <title>Genome of Paenibacillus jilunlii.</title>
        <authorList>
            <person name="Sant'Anna F.H."/>
            <person name="Ambrosini A."/>
            <person name="Souza R."/>
            <person name="Bach E."/>
            <person name="Fernandes G."/>
            <person name="Balsanelli E."/>
            <person name="Baura V.A."/>
            <person name="Pedrosa F.O."/>
            <person name="Souza E.M."/>
            <person name="Passaglia L."/>
        </authorList>
    </citation>
    <scope>NUCLEOTIDE SEQUENCE [LARGE SCALE GENOMIC DNA]</scope>
    <source>
        <strain evidence="11 13">DSM 23019</strain>
    </source>
</reference>
<dbReference type="EMBL" id="FNGM01000005">
    <property type="protein sequence ID" value="SDL71888.1"/>
    <property type="molecule type" value="Genomic_DNA"/>
</dbReference>
<dbReference type="Proteomes" id="UP000070252">
    <property type="component" value="Unassembled WGS sequence"/>
</dbReference>
<dbReference type="InterPro" id="IPR018060">
    <property type="entry name" value="HTH_AraC"/>
</dbReference>
<feature type="domain" description="Response regulatory" evidence="10">
    <location>
        <begin position="3"/>
        <end position="121"/>
    </location>
</feature>
<name>A0A1G9MCA2_9BACL</name>
<evidence type="ECO:0000313" key="13">
    <source>
        <dbReference type="Proteomes" id="UP000070252"/>
    </source>
</evidence>
<evidence type="ECO:0000256" key="1">
    <source>
        <dbReference type="ARBA" id="ARBA00004496"/>
    </source>
</evidence>
<keyword evidence="7" id="KW-0804">Transcription</keyword>
<dbReference type="GO" id="GO:0000160">
    <property type="term" value="P:phosphorelay signal transduction system"/>
    <property type="evidence" value="ECO:0007669"/>
    <property type="project" value="UniProtKB-KW"/>
</dbReference>
<dbReference type="AlphaFoldDB" id="A0A1G9MCA2"/>
<dbReference type="SMART" id="SM00448">
    <property type="entry name" value="REC"/>
    <property type="match status" value="1"/>
</dbReference>
<dbReference type="Pfam" id="PF00072">
    <property type="entry name" value="Response_reg"/>
    <property type="match status" value="1"/>
</dbReference>
<evidence type="ECO:0000256" key="4">
    <source>
        <dbReference type="ARBA" id="ARBA00023012"/>
    </source>
</evidence>
<dbReference type="GO" id="GO:0005737">
    <property type="term" value="C:cytoplasm"/>
    <property type="evidence" value="ECO:0007669"/>
    <property type="project" value="UniProtKB-SubCell"/>
</dbReference>
<dbReference type="RefSeq" id="WP_062527172.1">
    <property type="nucleotide sequence ID" value="NZ_CP048429.1"/>
</dbReference>
<feature type="domain" description="HTH araC/xylS-type" evidence="9">
    <location>
        <begin position="404"/>
        <end position="502"/>
    </location>
</feature>
<keyword evidence="4" id="KW-0902">Two-component regulatory system</keyword>
<dbReference type="InterPro" id="IPR009057">
    <property type="entry name" value="Homeodomain-like_sf"/>
</dbReference>
<proteinExistence type="predicted"/>
<reference evidence="12 14" key="2">
    <citation type="submission" date="2016-10" db="EMBL/GenBank/DDBJ databases">
        <authorList>
            <person name="de Groot N.N."/>
        </authorList>
    </citation>
    <scope>NUCLEOTIDE SEQUENCE [LARGE SCALE GENOMIC DNA]</scope>
    <source>
        <strain evidence="12 14">CGMCC 1.10239</strain>
    </source>
</reference>
<protein>
    <submittedName>
        <fullName evidence="12">Two-component system, response regulator YesN</fullName>
    </submittedName>
</protein>
<dbReference type="SMART" id="SM00342">
    <property type="entry name" value="HTH_ARAC"/>
    <property type="match status" value="1"/>
</dbReference>
<evidence type="ECO:0000259" key="9">
    <source>
        <dbReference type="PROSITE" id="PS01124"/>
    </source>
</evidence>
<comment type="subcellular location">
    <subcellularLocation>
        <location evidence="1">Cytoplasm</location>
    </subcellularLocation>
</comment>
<dbReference type="SUPFAM" id="SSF52172">
    <property type="entry name" value="CheY-like"/>
    <property type="match status" value="1"/>
</dbReference>
<accession>A0A1G9MCA2</accession>
<evidence type="ECO:0000259" key="10">
    <source>
        <dbReference type="PROSITE" id="PS50110"/>
    </source>
</evidence>
<evidence type="ECO:0000256" key="5">
    <source>
        <dbReference type="ARBA" id="ARBA00023015"/>
    </source>
</evidence>
<dbReference type="PANTHER" id="PTHR42713">
    <property type="entry name" value="HISTIDINE KINASE-RELATED"/>
    <property type="match status" value="1"/>
</dbReference>
<dbReference type="PROSITE" id="PS00041">
    <property type="entry name" value="HTH_ARAC_FAMILY_1"/>
    <property type="match status" value="1"/>
</dbReference>
<evidence type="ECO:0000256" key="8">
    <source>
        <dbReference type="PROSITE-ProRule" id="PRU00169"/>
    </source>
</evidence>
<dbReference type="Proteomes" id="UP000182783">
    <property type="component" value="Unassembled WGS sequence"/>
</dbReference>
<evidence type="ECO:0000313" key="14">
    <source>
        <dbReference type="Proteomes" id="UP000182783"/>
    </source>
</evidence>
<dbReference type="PANTHER" id="PTHR42713:SF3">
    <property type="entry name" value="TRANSCRIPTIONAL REGULATORY PROTEIN HPTR"/>
    <property type="match status" value="1"/>
</dbReference>